<dbReference type="Proteomes" id="UP000076798">
    <property type="component" value="Unassembled WGS sequence"/>
</dbReference>
<evidence type="ECO:0000313" key="3">
    <source>
        <dbReference type="Proteomes" id="UP000076798"/>
    </source>
</evidence>
<dbReference type="EMBL" id="KV428040">
    <property type="protein sequence ID" value="KZT39831.1"/>
    <property type="molecule type" value="Genomic_DNA"/>
</dbReference>
<protein>
    <submittedName>
        <fullName evidence="2">Uncharacterized protein</fullName>
    </submittedName>
</protein>
<reference evidence="2 3" key="1">
    <citation type="journal article" date="2016" name="Mol. Biol. Evol.">
        <title>Comparative Genomics of Early-Diverging Mushroom-Forming Fungi Provides Insights into the Origins of Lignocellulose Decay Capabilities.</title>
        <authorList>
            <person name="Nagy L.G."/>
            <person name="Riley R."/>
            <person name="Tritt A."/>
            <person name="Adam C."/>
            <person name="Daum C."/>
            <person name="Floudas D."/>
            <person name="Sun H."/>
            <person name="Yadav J.S."/>
            <person name="Pangilinan J."/>
            <person name="Larsson K.H."/>
            <person name="Matsuura K."/>
            <person name="Barry K."/>
            <person name="Labutti K."/>
            <person name="Kuo R."/>
            <person name="Ohm R.A."/>
            <person name="Bhattacharya S.S."/>
            <person name="Shirouzu T."/>
            <person name="Yoshinaga Y."/>
            <person name="Martin F.M."/>
            <person name="Grigoriev I.V."/>
            <person name="Hibbett D.S."/>
        </authorList>
    </citation>
    <scope>NUCLEOTIDE SEQUENCE [LARGE SCALE GENOMIC DNA]</scope>
    <source>
        <strain evidence="2 3">HHB10207 ss-3</strain>
    </source>
</reference>
<feature type="region of interest" description="Disordered" evidence="1">
    <location>
        <begin position="18"/>
        <end position="41"/>
    </location>
</feature>
<name>A0A166EQJ5_9AGAM</name>
<proteinExistence type="predicted"/>
<evidence type="ECO:0000313" key="2">
    <source>
        <dbReference type="EMBL" id="KZT39831.1"/>
    </source>
</evidence>
<keyword evidence="3" id="KW-1185">Reference proteome</keyword>
<gene>
    <name evidence="2" type="ORF">SISSUDRAFT_1044959</name>
</gene>
<sequence>MGGVISWSRLDSPDSLSTVTSMNFNPSPGAPQEPEDSTRRASRRIDRYYQACWEDAHAFSGGLDMESGRAISHQTRVQACLAKFYTSGTSRQSSHPTSAFYCTLGPPRLSFLCNHEAVLLLELSSGWLIPDIIQTGVHIHHLERMVLAFSLPFQIVKEQPGQGTPSWRQPLINLLLDTKGATFRPELSNIPHTRSATQSVPDAAINYLKAEYLSLFQEANYHVIDVSYLGEHFDTLDFSTLRMGGAPEQIIYGHSVDQINDHLSRIIKNHQLSVEDKTHRHRHDFDMSFLGLTRVCDHQIALSFSAFPKFATHPRTLTLLFGIPLEQADVNNIYLMLSMKGVQYSEARSTFFQDRYTSTSLRIVRSLAQQLLAKIQKERWDIIWQQSKQPFTSNVFLEELFNSEPPKPSDATEVRSDWTFVSDRISEHSLANGCEVVSTVTQGSLNQSLYASWDRAQRLAHKLKLSRVETTPDHLLQTALASWTTMTRDRSTYFSAAFGPPKIQLEAPSGGIRTAILYIVIHHGAMKESSRHRYWPASARKDFQYCAVAFRVPLEIRLASDGSGIPRARLLQLKLLDAQAVNFVQYGSHDSAKPDFYLPMLDYLQGPYFRALEEGDHHVIQRIPMCIIATSLHSVNDQFSFYVVPFVRDETKASETFWGEGNKTMVLFSNRCDKLSKGTGWRYGRVSGPVDVEEPTEALVRFSRKYFLENRLLPIMAQLNGFTTFIASLQAGGGSKLRLKPSGQAGSWQPLENSSTALAFEWSVSSDSQMGTPDLYKKVHCSTRNVLEIPTNDRSGDLVIEVKGETMLSFTVEETGITTSATMSWEFPITIMSNHQLKVHLPSLFAPKITTHDSLKVIVELQHLQTESAEQALRKAFDRLIPQRLAQDLKEVFSAPGSLPFPANLGTPVFTRAGDILYEPFSRSPR</sequence>
<dbReference type="OrthoDB" id="5429442at2759"/>
<organism evidence="2 3">
    <name type="scientific">Sistotremastrum suecicum HHB10207 ss-3</name>
    <dbReference type="NCBI Taxonomy" id="1314776"/>
    <lineage>
        <taxon>Eukaryota</taxon>
        <taxon>Fungi</taxon>
        <taxon>Dikarya</taxon>
        <taxon>Basidiomycota</taxon>
        <taxon>Agaricomycotina</taxon>
        <taxon>Agaricomycetes</taxon>
        <taxon>Sistotremastrales</taxon>
        <taxon>Sistotremastraceae</taxon>
        <taxon>Sistotremastrum</taxon>
    </lineage>
</organism>
<dbReference type="STRING" id="1314776.A0A166EQJ5"/>
<dbReference type="AlphaFoldDB" id="A0A166EQJ5"/>
<accession>A0A166EQJ5</accession>
<evidence type="ECO:0000256" key="1">
    <source>
        <dbReference type="SAM" id="MobiDB-lite"/>
    </source>
</evidence>